<dbReference type="AlphaFoldDB" id="A0A1H9IRR6"/>
<keyword evidence="6" id="KW-1185">Reference proteome</keyword>
<dbReference type="Proteomes" id="UP000199427">
    <property type="component" value="Unassembled WGS sequence"/>
</dbReference>
<protein>
    <submittedName>
        <fullName evidence="5">Glycosyl transferase family 2</fullName>
    </submittedName>
</protein>
<dbReference type="SUPFAM" id="SSF53448">
    <property type="entry name" value="Nucleotide-diphospho-sugar transferases"/>
    <property type="match status" value="1"/>
</dbReference>
<evidence type="ECO:0000256" key="2">
    <source>
        <dbReference type="ARBA" id="ARBA00022676"/>
    </source>
</evidence>
<dbReference type="RefSeq" id="WP_091774261.1">
    <property type="nucleotide sequence ID" value="NZ_FOES01000026.1"/>
</dbReference>
<evidence type="ECO:0000313" key="6">
    <source>
        <dbReference type="Proteomes" id="UP000199427"/>
    </source>
</evidence>
<accession>A0A1H9IRR6</accession>
<dbReference type="PANTHER" id="PTHR43685:SF5">
    <property type="entry name" value="GLYCOSYLTRANSFERASE EPSE-RELATED"/>
    <property type="match status" value="1"/>
</dbReference>
<feature type="domain" description="Glycosyltransferase 2-like" evidence="4">
    <location>
        <begin position="224"/>
        <end position="349"/>
    </location>
</feature>
<reference evidence="5 6" key="1">
    <citation type="submission" date="2016-10" db="EMBL/GenBank/DDBJ databases">
        <authorList>
            <person name="de Groot N.N."/>
        </authorList>
    </citation>
    <scope>NUCLEOTIDE SEQUENCE [LARGE SCALE GENOMIC DNA]</scope>
    <source>
        <strain evidence="5 6">DSM 21633</strain>
    </source>
</reference>
<keyword evidence="3 5" id="KW-0808">Transferase</keyword>
<gene>
    <name evidence="5" type="ORF">SAMN05216362_12619</name>
</gene>
<dbReference type="STRING" id="571933.SAMN05216362_12619"/>
<dbReference type="Pfam" id="PF00535">
    <property type="entry name" value="Glycos_transf_2"/>
    <property type="match status" value="1"/>
</dbReference>
<dbReference type="OrthoDB" id="396512at2"/>
<name>A0A1H9IRR6_9BACI</name>
<dbReference type="CDD" id="cd00761">
    <property type="entry name" value="Glyco_tranf_GTA_type"/>
    <property type="match status" value="1"/>
</dbReference>
<comment type="similarity">
    <text evidence="1">Belongs to the glycosyltransferase 2 family.</text>
</comment>
<dbReference type="Gene3D" id="3.90.550.10">
    <property type="entry name" value="Spore Coat Polysaccharide Biosynthesis Protein SpsA, Chain A"/>
    <property type="match status" value="1"/>
</dbReference>
<dbReference type="PANTHER" id="PTHR43685">
    <property type="entry name" value="GLYCOSYLTRANSFERASE"/>
    <property type="match status" value="1"/>
</dbReference>
<evidence type="ECO:0000259" key="4">
    <source>
        <dbReference type="Pfam" id="PF00535"/>
    </source>
</evidence>
<sequence length="624" mass="72625">MHLVKKAVSSVIDGVLYKVLDEKTKKKIADSLTDQQKAVIRKIIGKGRKHTNQQYIKQIKRHLYNYGFIHKAYEDLKEIYETTDDQHLKSLAAWELAQWHANEYTKADSRKAIDYLKFLSKQETNLEQQRRYAILSAECFDQLGARDSARRILLKTLKQKEHPDIYLGLANLEDSPEDKLYWMNQAIKHYDLIPIQFNQHGENITYDDLENVSLGSAVQGPKISVILPAYNAEDGIQTAIESIQNQTWRNLELIVVDDQSQDGTVEVVKQYMEKDPRIQLLQTPVNSGPYIARNIGLRAATGEFVTINDADDWSHVQKLEIQANHLIKHKNVVANTSEHARLTEELNFYRRGNPGRYIFPNMSSIMFRRDLVLKEIGYWDSVRFAADGEFKRRLIRTFGRSRYVDLKTGPLSLPRQSVTSLTGSSAFGYNGFFMGVRKEYVESLEHYQRNGHSLYYPYPLQVRPFPVPEPMWPQREDKQGGSREFDLVIATDFRLIEEYDIGWNSLIRELMNTNYRIGLVQMYEFDYETKQEVPSTIRQLLYNPQVHMLVYGENISTDYLIIENEHVLTEWQKYVPTIKAQQIQVLGEVDYRKNDHLVTYFGKPGTFVNKESTRIDRLVTSLLT</sequence>
<proteinExistence type="inferred from homology"/>
<dbReference type="InterPro" id="IPR001173">
    <property type="entry name" value="Glyco_trans_2-like"/>
</dbReference>
<evidence type="ECO:0000256" key="1">
    <source>
        <dbReference type="ARBA" id="ARBA00006739"/>
    </source>
</evidence>
<organism evidence="5 6">
    <name type="scientific">Piscibacillus halophilus</name>
    <dbReference type="NCBI Taxonomy" id="571933"/>
    <lineage>
        <taxon>Bacteria</taxon>
        <taxon>Bacillati</taxon>
        <taxon>Bacillota</taxon>
        <taxon>Bacilli</taxon>
        <taxon>Bacillales</taxon>
        <taxon>Bacillaceae</taxon>
        <taxon>Piscibacillus</taxon>
    </lineage>
</organism>
<dbReference type="InterPro" id="IPR029044">
    <property type="entry name" value="Nucleotide-diphossugar_trans"/>
</dbReference>
<evidence type="ECO:0000256" key="3">
    <source>
        <dbReference type="ARBA" id="ARBA00022679"/>
    </source>
</evidence>
<dbReference type="GO" id="GO:0016757">
    <property type="term" value="F:glycosyltransferase activity"/>
    <property type="evidence" value="ECO:0007669"/>
    <property type="project" value="UniProtKB-KW"/>
</dbReference>
<keyword evidence="2" id="KW-0328">Glycosyltransferase</keyword>
<dbReference type="EMBL" id="FOES01000026">
    <property type="protein sequence ID" value="SEQ77270.1"/>
    <property type="molecule type" value="Genomic_DNA"/>
</dbReference>
<dbReference type="InterPro" id="IPR050834">
    <property type="entry name" value="Glycosyltransf_2"/>
</dbReference>
<evidence type="ECO:0000313" key="5">
    <source>
        <dbReference type="EMBL" id="SEQ77270.1"/>
    </source>
</evidence>